<keyword evidence="2" id="KW-1185">Reference proteome</keyword>
<sequence length="51" mass="6139">GDYKGLFLFQDYILSEQELRRSLLKNYDKTTLPAKLTTINFRRVTIKHFDM</sequence>
<dbReference type="EMBL" id="JAXCGZ010000063">
    <property type="protein sequence ID" value="KAK7086863.1"/>
    <property type="molecule type" value="Genomic_DNA"/>
</dbReference>
<protein>
    <submittedName>
        <fullName evidence="1">Uncharacterized protein</fullName>
    </submittedName>
</protein>
<accession>A0AAN9AH82</accession>
<feature type="non-terminal residue" evidence="1">
    <location>
        <position position="51"/>
    </location>
</feature>
<name>A0AAN9AH82_HALRR</name>
<reference evidence="1 2" key="1">
    <citation type="submission" date="2023-11" db="EMBL/GenBank/DDBJ databases">
        <title>Halocaridina rubra genome assembly.</title>
        <authorList>
            <person name="Smith C."/>
        </authorList>
    </citation>
    <scope>NUCLEOTIDE SEQUENCE [LARGE SCALE GENOMIC DNA]</scope>
    <source>
        <strain evidence="1">EP-1</strain>
        <tissue evidence="1">Whole</tissue>
    </source>
</reference>
<dbReference type="Proteomes" id="UP001381693">
    <property type="component" value="Unassembled WGS sequence"/>
</dbReference>
<evidence type="ECO:0000313" key="1">
    <source>
        <dbReference type="EMBL" id="KAK7086863.1"/>
    </source>
</evidence>
<dbReference type="AlphaFoldDB" id="A0AAN9AH82"/>
<evidence type="ECO:0000313" key="2">
    <source>
        <dbReference type="Proteomes" id="UP001381693"/>
    </source>
</evidence>
<proteinExistence type="predicted"/>
<feature type="non-terminal residue" evidence="1">
    <location>
        <position position="1"/>
    </location>
</feature>
<organism evidence="1 2">
    <name type="scientific">Halocaridina rubra</name>
    <name type="common">Hawaiian red shrimp</name>
    <dbReference type="NCBI Taxonomy" id="373956"/>
    <lineage>
        <taxon>Eukaryota</taxon>
        <taxon>Metazoa</taxon>
        <taxon>Ecdysozoa</taxon>
        <taxon>Arthropoda</taxon>
        <taxon>Crustacea</taxon>
        <taxon>Multicrustacea</taxon>
        <taxon>Malacostraca</taxon>
        <taxon>Eumalacostraca</taxon>
        <taxon>Eucarida</taxon>
        <taxon>Decapoda</taxon>
        <taxon>Pleocyemata</taxon>
        <taxon>Caridea</taxon>
        <taxon>Atyoidea</taxon>
        <taxon>Atyidae</taxon>
        <taxon>Halocaridina</taxon>
    </lineage>
</organism>
<gene>
    <name evidence="1" type="ORF">SK128_013721</name>
</gene>
<comment type="caution">
    <text evidence="1">The sequence shown here is derived from an EMBL/GenBank/DDBJ whole genome shotgun (WGS) entry which is preliminary data.</text>
</comment>